<sequence length="181" mass="19071">MSDQVKDDADHRLVISLAKIDLHDHFSASPGADVAAYVPVGAEPGSLVMLDALVGNGYEVLLPVVVPGPPAPLRWARYSGPESLTTGRFGLLEPTGPTQPPSTVDDAELILVPALAVDRQGVRLGRGAGYYDRSIAGVPRNRLVAVVYDEELVDVLPAGEFDVAMGWALTPTAGFTRLGTT</sequence>
<dbReference type="Gene3D" id="3.40.50.10420">
    <property type="entry name" value="NagB/RpiA/CoA transferase-like"/>
    <property type="match status" value="1"/>
</dbReference>
<protein>
    <recommendedName>
        <fullName evidence="5">5-formyltetrahydrofolate cyclo-ligase</fullName>
        <ecNumber evidence="5">6.3.3.2</ecNumber>
    </recommendedName>
</protein>
<reference evidence="6 7" key="1">
    <citation type="submission" date="2018-06" db="EMBL/GenBank/DDBJ databases">
        <title>Genomic Encyclopedia of Type Strains, Phase IV (KMG-IV): sequencing the most valuable type-strain genomes for metagenomic binning, comparative biology and taxonomic classification.</title>
        <authorList>
            <person name="Goeker M."/>
        </authorList>
    </citation>
    <scope>NUCLEOTIDE SEQUENCE [LARGE SCALE GENOMIC DNA]</scope>
    <source>
        <strain evidence="6 7">DSM 45521</strain>
    </source>
</reference>
<gene>
    <name evidence="6" type="ORF">DFR67_103181</name>
</gene>
<dbReference type="GO" id="GO:0046872">
    <property type="term" value="F:metal ion binding"/>
    <property type="evidence" value="ECO:0007669"/>
    <property type="project" value="UniProtKB-KW"/>
</dbReference>
<organism evidence="6 7">
    <name type="scientific">Williamsia limnetica</name>
    <dbReference type="NCBI Taxonomy" id="882452"/>
    <lineage>
        <taxon>Bacteria</taxon>
        <taxon>Bacillati</taxon>
        <taxon>Actinomycetota</taxon>
        <taxon>Actinomycetes</taxon>
        <taxon>Mycobacteriales</taxon>
        <taxon>Nocardiaceae</taxon>
        <taxon>Williamsia</taxon>
    </lineage>
</organism>
<dbReference type="NCBIfam" id="TIGR02727">
    <property type="entry name" value="MTHFS_bact"/>
    <property type="match status" value="1"/>
</dbReference>
<dbReference type="Pfam" id="PF01812">
    <property type="entry name" value="5-FTHF_cyc-lig"/>
    <property type="match status" value="1"/>
</dbReference>
<dbReference type="PANTHER" id="PTHR23407">
    <property type="entry name" value="ATPASE INHIBITOR/5-FORMYLTETRAHYDROFOLATE CYCLO-LIGASE"/>
    <property type="match status" value="1"/>
</dbReference>
<dbReference type="GO" id="GO:0009396">
    <property type="term" value="P:folic acid-containing compound biosynthetic process"/>
    <property type="evidence" value="ECO:0007669"/>
    <property type="project" value="TreeGrafter"/>
</dbReference>
<comment type="catalytic activity">
    <reaction evidence="5">
        <text>(6S)-5-formyl-5,6,7,8-tetrahydrofolate + ATP = (6R)-5,10-methenyltetrahydrofolate + ADP + phosphate</text>
        <dbReference type="Rhea" id="RHEA:10488"/>
        <dbReference type="ChEBI" id="CHEBI:30616"/>
        <dbReference type="ChEBI" id="CHEBI:43474"/>
        <dbReference type="ChEBI" id="CHEBI:57455"/>
        <dbReference type="ChEBI" id="CHEBI:57457"/>
        <dbReference type="ChEBI" id="CHEBI:456216"/>
        <dbReference type="EC" id="6.3.3.2"/>
    </reaction>
</comment>
<dbReference type="GO" id="GO:0035999">
    <property type="term" value="P:tetrahydrofolate interconversion"/>
    <property type="evidence" value="ECO:0007669"/>
    <property type="project" value="TreeGrafter"/>
</dbReference>
<dbReference type="GO" id="GO:0030272">
    <property type="term" value="F:5-formyltetrahydrofolate cyclo-ligase activity"/>
    <property type="evidence" value="ECO:0007669"/>
    <property type="project" value="UniProtKB-EC"/>
</dbReference>
<keyword evidence="2 4" id="KW-0547">Nucleotide-binding</keyword>
<dbReference type="SUPFAM" id="SSF100950">
    <property type="entry name" value="NagB/RpiA/CoA transferase-like"/>
    <property type="match status" value="1"/>
</dbReference>
<evidence type="ECO:0000256" key="4">
    <source>
        <dbReference type="PIRSR" id="PIRSR006806-1"/>
    </source>
</evidence>
<accession>A0A318S546</accession>
<dbReference type="AlphaFoldDB" id="A0A318S546"/>
<evidence type="ECO:0000313" key="7">
    <source>
        <dbReference type="Proteomes" id="UP000247591"/>
    </source>
</evidence>
<dbReference type="PANTHER" id="PTHR23407:SF1">
    <property type="entry name" value="5-FORMYLTETRAHYDROFOLATE CYCLO-LIGASE"/>
    <property type="match status" value="1"/>
</dbReference>
<evidence type="ECO:0000313" key="6">
    <source>
        <dbReference type="EMBL" id="PYE19269.1"/>
    </source>
</evidence>
<dbReference type="InterPro" id="IPR002698">
    <property type="entry name" value="FTHF_cligase"/>
</dbReference>
<feature type="binding site" evidence="4">
    <location>
        <begin position="123"/>
        <end position="131"/>
    </location>
    <ligand>
        <name>ATP</name>
        <dbReference type="ChEBI" id="CHEBI:30616"/>
    </ligand>
</feature>
<dbReference type="OrthoDB" id="3242798at2"/>
<name>A0A318S546_WILLI</name>
<evidence type="ECO:0000256" key="5">
    <source>
        <dbReference type="RuleBase" id="RU361279"/>
    </source>
</evidence>
<keyword evidence="5" id="KW-0460">Magnesium</keyword>
<dbReference type="GO" id="GO:0005524">
    <property type="term" value="F:ATP binding"/>
    <property type="evidence" value="ECO:0007669"/>
    <property type="project" value="UniProtKB-KW"/>
</dbReference>
<feature type="binding site" evidence="4">
    <location>
        <position position="38"/>
    </location>
    <ligand>
        <name>substrate</name>
    </ligand>
</feature>
<evidence type="ECO:0000256" key="3">
    <source>
        <dbReference type="ARBA" id="ARBA00022840"/>
    </source>
</evidence>
<dbReference type="InterPro" id="IPR037171">
    <property type="entry name" value="NagB/RpiA_transferase-like"/>
</dbReference>
<comment type="similarity">
    <text evidence="1 5">Belongs to the 5-formyltetrahydrofolate cyclo-ligase family.</text>
</comment>
<proteinExistence type="inferred from homology"/>
<dbReference type="EMBL" id="QJSP01000003">
    <property type="protein sequence ID" value="PYE19269.1"/>
    <property type="molecule type" value="Genomic_DNA"/>
</dbReference>
<evidence type="ECO:0000256" key="1">
    <source>
        <dbReference type="ARBA" id="ARBA00010638"/>
    </source>
</evidence>
<dbReference type="Proteomes" id="UP000247591">
    <property type="component" value="Unassembled WGS sequence"/>
</dbReference>
<dbReference type="InterPro" id="IPR024185">
    <property type="entry name" value="FTHF_cligase-like_sf"/>
</dbReference>
<keyword evidence="7" id="KW-1185">Reference proteome</keyword>
<feature type="binding site" evidence="4">
    <location>
        <position position="43"/>
    </location>
    <ligand>
        <name>substrate</name>
    </ligand>
</feature>
<comment type="caution">
    <text evidence="6">The sequence shown here is derived from an EMBL/GenBank/DDBJ whole genome shotgun (WGS) entry which is preliminary data.</text>
</comment>
<keyword evidence="5" id="KW-0479">Metal-binding</keyword>
<dbReference type="EC" id="6.3.3.2" evidence="5"/>
<keyword evidence="3 4" id="KW-0067">ATP-binding</keyword>
<keyword evidence="6" id="KW-0436">Ligase</keyword>
<dbReference type="PIRSF" id="PIRSF006806">
    <property type="entry name" value="FTHF_cligase"/>
    <property type="match status" value="1"/>
</dbReference>
<comment type="cofactor">
    <cofactor evidence="5">
        <name>Mg(2+)</name>
        <dbReference type="ChEBI" id="CHEBI:18420"/>
    </cofactor>
</comment>
<evidence type="ECO:0000256" key="2">
    <source>
        <dbReference type="ARBA" id="ARBA00022741"/>
    </source>
</evidence>